<evidence type="ECO:0000256" key="3">
    <source>
        <dbReference type="ARBA" id="ARBA00022827"/>
    </source>
</evidence>
<keyword evidence="4" id="KW-0732">Signal</keyword>
<keyword evidence="2" id="KW-0285">Flavoprotein</keyword>
<protein>
    <recommendedName>
        <fullName evidence="9">FAD-dependent oxidoreductase 2 FAD binding domain-containing protein</fullName>
    </recommendedName>
</protein>
<evidence type="ECO:0000259" key="6">
    <source>
        <dbReference type="Pfam" id="PF22780"/>
    </source>
</evidence>
<feature type="domain" description="RsdA/BaiN/AoA(So)-like Rossmann fold-like" evidence="5">
    <location>
        <begin position="17"/>
        <end position="418"/>
    </location>
</feature>
<evidence type="ECO:0000259" key="5">
    <source>
        <dbReference type="Pfam" id="PF03486"/>
    </source>
</evidence>
<dbReference type="PANTHER" id="PTHR42887:SF2">
    <property type="entry name" value="OS12G0638800 PROTEIN"/>
    <property type="match status" value="1"/>
</dbReference>
<evidence type="ECO:0000313" key="7">
    <source>
        <dbReference type="EMBL" id="CAH0371593.1"/>
    </source>
</evidence>
<dbReference type="InterPro" id="IPR055178">
    <property type="entry name" value="RsdA/BaiN/AoA(So)-like_dom"/>
</dbReference>
<reference evidence="7" key="1">
    <citation type="submission" date="2021-11" db="EMBL/GenBank/DDBJ databases">
        <authorList>
            <consortium name="Genoscope - CEA"/>
            <person name="William W."/>
        </authorList>
    </citation>
    <scope>NUCLEOTIDE SEQUENCE</scope>
</reference>
<dbReference type="OrthoDB" id="9930022at2759"/>
<keyword evidence="8" id="KW-1185">Reference proteome</keyword>
<comment type="cofactor">
    <cofactor evidence="1">
        <name>FAD</name>
        <dbReference type="ChEBI" id="CHEBI:57692"/>
    </cofactor>
</comment>
<dbReference type="Proteomes" id="UP000789595">
    <property type="component" value="Unassembled WGS sequence"/>
</dbReference>
<dbReference type="InterPro" id="IPR057661">
    <property type="entry name" value="RsdA/BaiN/AoA(So)_Rossmann"/>
</dbReference>
<dbReference type="PRINTS" id="PR00411">
    <property type="entry name" value="PNDRDTASEI"/>
</dbReference>
<keyword evidence="3" id="KW-0274">FAD</keyword>
<dbReference type="InterPro" id="IPR004792">
    <property type="entry name" value="BaiN-like"/>
</dbReference>
<dbReference type="InterPro" id="IPR036188">
    <property type="entry name" value="FAD/NAD-bd_sf"/>
</dbReference>
<feature type="domain" description="RsdA/BaiN/AoA(So)-like insert" evidence="6">
    <location>
        <begin position="199"/>
        <end position="365"/>
    </location>
</feature>
<dbReference type="AlphaFoldDB" id="A0A8J2SG40"/>
<dbReference type="Gene3D" id="3.50.50.60">
    <property type="entry name" value="FAD/NAD(P)-binding domain"/>
    <property type="match status" value="1"/>
</dbReference>
<dbReference type="Pfam" id="PF22780">
    <property type="entry name" value="HI0933_like_1st"/>
    <property type="match status" value="1"/>
</dbReference>
<proteinExistence type="predicted"/>
<sequence>MRRVLLIAMAASVRAGRVVVVGGGASGFFAAITAARRGAETILVEATQKPLKKVLASGGGRCNVIHDPTMAVTDIVERYPRGRREIRGPFTSLFGPDDMRRWFEAEGVELKTEADGRVFPVTDDSQTVADALRNAAHKAGVLFKGGAAATTIDVAGDGFAVKTGDDAYDAAAVVLATGSAPGGYALAKALGHEPVKPCPSLFSFRVKSPVLEGLAGLSVPDARVELKGAKKKPPPPTRGPLLVTHRGLSGPAALRLSAFKARELQDCGYKGTLVADLLPDASPGAVRSTLDSHKKKHAGATVAGATRPFSQLPKRLWARLVAHANVRDGCRWGDASARELDAVAAACSALELPFDGKDTNKEEFVTAGGVRLKEINFKTYESKSVPGLHFCGELVDVDGVTGGFNFMHCWCSGFAAGTSAADIAEGVS</sequence>
<organism evidence="7 8">
    <name type="scientific">Pelagomonas calceolata</name>
    <dbReference type="NCBI Taxonomy" id="35677"/>
    <lineage>
        <taxon>Eukaryota</taxon>
        <taxon>Sar</taxon>
        <taxon>Stramenopiles</taxon>
        <taxon>Ochrophyta</taxon>
        <taxon>Pelagophyceae</taxon>
        <taxon>Pelagomonadales</taxon>
        <taxon>Pelagomonadaceae</taxon>
        <taxon>Pelagomonas</taxon>
    </lineage>
</organism>
<dbReference type="SUPFAM" id="SSF51905">
    <property type="entry name" value="FAD/NAD(P)-binding domain"/>
    <property type="match status" value="1"/>
</dbReference>
<dbReference type="NCBIfam" id="TIGR00275">
    <property type="entry name" value="aminoacetone oxidase family FAD-binding enzyme"/>
    <property type="match status" value="1"/>
</dbReference>
<dbReference type="PRINTS" id="PR00368">
    <property type="entry name" value="FADPNR"/>
</dbReference>
<accession>A0A8J2SG40</accession>
<comment type="caution">
    <text evidence="7">The sequence shown here is derived from an EMBL/GenBank/DDBJ whole genome shotgun (WGS) entry which is preliminary data.</text>
</comment>
<evidence type="ECO:0000313" key="8">
    <source>
        <dbReference type="Proteomes" id="UP000789595"/>
    </source>
</evidence>
<dbReference type="Gene3D" id="1.10.8.260">
    <property type="entry name" value="HI0933 insert domain-like"/>
    <property type="match status" value="1"/>
</dbReference>
<dbReference type="SUPFAM" id="SSF160996">
    <property type="entry name" value="HI0933 insert domain-like"/>
    <property type="match status" value="1"/>
</dbReference>
<evidence type="ECO:0000256" key="2">
    <source>
        <dbReference type="ARBA" id="ARBA00022630"/>
    </source>
</evidence>
<dbReference type="Pfam" id="PF03486">
    <property type="entry name" value="HI0933_like"/>
    <property type="match status" value="1"/>
</dbReference>
<dbReference type="PANTHER" id="PTHR42887">
    <property type="entry name" value="OS12G0638800 PROTEIN"/>
    <property type="match status" value="1"/>
</dbReference>
<feature type="signal peptide" evidence="4">
    <location>
        <begin position="1"/>
        <end position="15"/>
    </location>
</feature>
<evidence type="ECO:0008006" key="9">
    <source>
        <dbReference type="Google" id="ProtNLM"/>
    </source>
</evidence>
<evidence type="ECO:0000256" key="1">
    <source>
        <dbReference type="ARBA" id="ARBA00001974"/>
    </source>
</evidence>
<dbReference type="EMBL" id="CAKKNE010000003">
    <property type="protein sequence ID" value="CAH0371593.1"/>
    <property type="molecule type" value="Genomic_DNA"/>
</dbReference>
<dbReference type="InterPro" id="IPR023166">
    <property type="entry name" value="BaiN-like_dom_sf"/>
</dbReference>
<feature type="chain" id="PRO_5035263730" description="FAD-dependent oxidoreductase 2 FAD binding domain-containing protein" evidence="4">
    <location>
        <begin position="16"/>
        <end position="428"/>
    </location>
</feature>
<dbReference type="Gene3D" id="2.40.30.10">
    <property type="entry name" value="Translation factors"/>
    <property type="match status" value="1"/>
</dbReference>
<name>A0A8J2SG40_9STRA</name>
<evidence type="ECO:0000256" key="4">
    <source>
        <dbReference type="SAM" id="SignalP"/>
    </source>
</evidence>
<gene>
    <name evidence="7" type="ORF">PECAL_3P15420</name>
</gene>